<name>A0A7S0QYM9_9CHLO</name>
<dbReference type="PANTHER" id="PTHR46986">
    <property type="entry name" value="ENDORIBONUCLEASE YBEY, CHLOROPLASTIC"/>
    <property type="match status" value="1"/>
</dbReference>
<dbReference type="InterPro" id="IPR023091">
    <property type="entry name" value="MetalPrtase_cat_dom_sf_prd"/>
</dbReference>
<keyword evidence="3" id="KW-0540">Nuclease</keyword>
<evidence type="ECO:0000256" key="3">
    <source>
        <dbReference type="ARBA" id="ARBA00022722"/>
    </source>
</evidence>
<keyword evidence="4" id="KW-0479">Metal-binding</keyword>
<sequence length="242" mass="27594">MAWAGAPIAVRNTQRTVRVCEKTLKFQVNLLRKFLGVEDYALGLWLATNQEIKELNLQYRGKSKVTDVLSFPLNKVRPGELPPRDFGMGFLPKVRSEDTPPVPHPELGDVVLGMPYIKRYCVKNEVLMEQHTPLLIAHGLCHLLGYDHETDEEHMVMQAKEDEVLVNFWVELALHAERMKLAPEESVCFPDELPAKQAELEACFEQGEVDIQLLEELEAVEREQKKQRKHSTKPSKGRAVSS</sequence>
<evidence type="ECO:0000256" key="1">
    <source>
        <dbReference type="ARBA" id="ARBA00001947"/>
    </source>
</evidence>
<gene>
    <name evidence="9" type="ORF">POBO1169_LOCUS6563</name>
</gene>
<evidence type="ECO:0000256" key="6">
    <source>
        <dbReference type="ARBA" id="ARBA00022801"/>
    </source>
</evidence>
<dbReference type="NCBIfam" id="TIGR00043">
    <property type="entry name" value="rRNA maturation RNase YbeY"/>
    <property type="match status" value="1"/>
</dbReference>
<feature type="compositionally biased region" description="Basic residues" evidence="8">
    <location>
        <begin position="225"/>
        <end position="236"/>
    </location>
</feature>
<dbReference type="InterPro" id="IPR020549">
    <property type="entry name" value="YbeY_CS"/>
</dbReference>
<dbReference type="AlphaFoldDB" id="A0A7S0QYM9"/>
<dbReference type="Gene3D" id="3.40.390.30">
    <property type="entry name" value="Metalloproteases ('zincins'), catalytic domain"/>
    <property type="match status" value="1"/>
</dbReference>
<dbReference type="PANTHER" id="PTHR46986:SF1">
    <property type="entry name" value="ENDORIBONUCLEASE YBEY, CHLOROPLASTIC"/>
    <property type="match status" value="1"/>
</dbReference>
<evidence type="ECO:0000256" key="8">
    <source>
        <dbReference type="SAM" id="MobiDB-lite"/>
    </source>
</evidence>
<comment type="cofactor">
    <cofactor evidence="1">
        <name>Zn(2+)</name>
        <dbReference type="ChEBI" id="CHEBI:29105"/>
    </cofactor>
</comment>
<dbReference type="GO" id="GO:0004222">
    <property type="term" value="F:metalloendopeptidase activity"/>
    <property type="evidence" value="ECO:0007669"/>
    <property type="project" value="InterPro"/>
</dbReference>
<evidence type="ECO:0000256" key="5">
    <source>
        <dbReference type="ARBA" id="ARBA00022759"/>
    </source>
</evidence>
<comment type="similarity">
    <text evidence="2">Belongs to the endoribonuclease YbeY family.</text>
</comment>
<keyword evidence="7" id="KW-0862">Zinc</keyword>
<protein>
    <submittedName>
        <fullName evidence="9">Uncharacterized protein</fullName>
    </submittedName>
</protein>
<keyword evidence="5" id="KW-0255">Endonuclease</keyword>
<evidence type="ECO:0000256" key="4">
    <source>
        <dbReference type="ARBA" id="ARBA00022723"/>
    </source>
</evidence>
<evidence type="ECO:0000256" key="2">
    <source>
        <dbReference type="ARBA" id="ARBA00010875"/>
    </source>
</evidence>
<organism evidence="9">
    <name type="scientific">Pyramimonas obovata</name>
    <dbReference type="NCBI Taxonomy" id="1411642"/>
    <lineage>
        <taxon>Eukaryota</taxon>
        <taxon>Viridiplantae</taxon>
        <taxon>Chlorophyta</taxon>
        <taxon>Pyramimonadophyceae</taxon>
        <taxon>Pyramimonadales</taxon>
        <taxon>Pyramimonadaceae</taxon>
        <taxon>Pyramimonas</taxon>
        <taxon>Pyramimonas incertae sedis</taxon>
    </lineage>
</organism>
<dbReference type="InterPro" id="IPR002036">
    <property type="entry name" value="YbeY"/>
</dbReference>
<evidence type="ECO:0000256" key="7">
    <source>
        <dbReference type="ARBA" id="ARBA00022833"/>
    </source>
</evidence>
<dbReference type="Pfam" id="PF02130">
    <property type="entry name" value="YbeY"/>
    <property type="match status" value="1"/>
</dbReference>
<feature type="region of interest" description="Disordered" evidence="8">
    <location>
        <begin position="222"/>
        <end position="242"/>
    </location>
</feature>
<accession>A0A7S0QYM9</accession>
<dbReference type="GO" id="GO:0006364">
    <property type="term" value="P:rRNA processing"/>
    <property type="evidence" value="ECO:0007669"/>
    <property type="project" value="InterPro"/>
</dbReference>
<keyword evidence="6" id="KW-0378">Hydrolase</keyword>
<dbReference type="HAMAP" id="MF_00009">
    <property type="entry name" value="Endoribonucl_YbeY"/>
    <property type="match status" value="1"/>
</dbReference>
<proteinExistence type="inferred from homology"/>
<reference evidence="9" key="1">
    <citation type="submission" date="2021-01" db="EMBL/GenBank/DDBJ databases">
        <authorList>
            <person name="Corre E."/>
            <person name="Pelletier E."/>
            <person name="Niang G."/>
            <person name="Scheremetjew M."/>
            <person name="Finn R."/>
            <person name="Kale V."/>
            <person name="Holt S."/>
            <person name="Cochrane G."/>
            <person name="Meng A."/>
            <person name="Brown T."/>
            <person name="Cohen L."/>
        </authorList>
    </citation>
    <scope>NUCLEOTIDE SEQUENCE</scope>
    <source>
        <strain evidence="9">CCMP722</strain>
    </source>
</reference>
<dbReference type="EMBL" id="HBFA01012600">
    <property type="protein sequence ID" value="CAD8660845.1"/>
    <property type="molecule type" value="Transcribed_RNA"/>
</dbReference>
<dbReference type="PROSITE" id="PS01306">
    <property type="entry name" value="UPF0054"/>
    <property type="match status" value="1"/>
</dbReference>
<dbReference type="SUPFAM" id="SSF55486">
    <property type="entry name" value="Metalloproteases ('zincins'), catalytic domain"/>
    <property type="match status" value="1"/>
</dbReference>
<evidence type="ECO:0000313" key="9">
    <source>
        <dbReference type="EMBL" id="CAD8660845.1"/>
    </source>
</evidence>
<dbReference type="GO" id="GO:0004519">
    <property type="term" value="F:endonuclease activity"/>
    <property type="evidence" value="ECO:0007669"/>
    <property type="project" value="UniProtKB-KW"/>
</dbReference>
<dbReference type="GO" id="GO:0046872">
    <property type="term" value="F:metal ion binding"/>
    <property type="evidence" value="ECO:0007669"/>
    <property type="project" value="UniProtKB-KW"/>
</dbReference>